<organism evidence="2 3">
    <name type="scientific">Planctobacterium marinum</name>
    <dbReference type="NCBI Taxonomy" id="1631968"/>
    <lineage>
        <taxon>Bacteria</taxon>
        <taxon>Pseudomonadati</taxon>
        <taxon>Pseudomonadota</taxon>
        <taxon>Gammaproteobacteria</taxon>
        <taxon>Alteromonadales</taxon>
        <taxon>Alteromonadaceae</taxon>
        <taxon>Planctobacterium</taxon>
    </lineage>
</organism>
<keyword evidence="1" id="KW-1133">Transmembrane helix</keyword>
<name>A0AA48I5K5_9ALTE</name>
<sequence>MKLLAGFPQDEPFERGLFHGYGVDAWHKRLLYLGAVLLVFLSIELYFFEQSKVVMLPGTHPLISLLVLLYLAKHQQQFPAIYYIVPIILLVMEILTLYVLELSFWWGYLMAMLFAFLFPGRAR</sequence>
<dbReference type="KEGG" id="pmaw:MACH26_18510"/>
<keyword evidence="3" id="KW-1185">Reference proteome</keyword>
<protein>
    <submittedName>
        <fullName evidence="2">Uncharacterized protein</fullName>
    </submittedName>
</protein>
<keyword evidence="1" id="KW-0472">Membrane</keyword>
<dbReference type="Proteomes" id="UP001333710">
    <property type="component" value="Chromosome"/>
</dbReference>
<dbReference type="EMBL" id="AP027272">
    <property type="protein sequence ID" value="BDX06330.1"/>
    <property type="molecule type" value="Genomic_DNA"/>
</dbReference>
<gene>
    <name evidence="2" type="ORF">MACH26_18510</name>
</gene>
<feature type="transmembrane region" description="Helical" evidence="1">
    <location>
        <begin position="30"/>
        <end position="48"/>
    </location>
</feature>
<keyword evidence="1" id="KW-0812">Transmembrane</keyword>
<feature type="transmembrane region" description="Helical" evidence="1">
    <location>
        <begin position="54"/>
        <end position="73"/>
    </location>
</feature>
<dbReference type="AlphaFoldDB" id="A0AA48I5K5"/>
<evidence type="ECO:0000256" key="1">
    <source>
        <dbReference type="SAM" id="Phobius"/>
    </source>
</evidence>
<evidence type="ECO:0000313" key="2">
    <source>
        <dbReference type="EMBL" id="BDX06330.1"/>
    </source>
</evidence>
<feature type="transmembrane region" description="Helical" evidence="1">
    <location>
        <begin position="105"/>
        <end position="122"/>
    </location>
</feature>
<accession>A0AA48I5K5</accession>
<feature type="transmembrane region" description="Helical" evidence="1">
    <location>
        <begin position="80"/>
        <end position="99"/>
    </location>
</feature>
<proteinExistence type="predicted"/>
<reference evidence="2" key="1">
    <citation type="submission" date="2023-01" db="EMBL/GenBank/DDBJ databases">
        <title>Complete genome sequence of Planctobacterium marinum strain Dej080120_11.</title>
        <authorList>
            <person name="Ueki S."/>
            <person name="Maruyama F."/>
        </authorList>
    </citation>
    <scope>NUCLEOTIDE SEQUENCE</scope>
    <source>
        <strain evidence="2">Dej080120_11</strain>
    </source>
</reference>
<evidence type="ECO:0000313" key="3">
    <source>
        <dbReference type="Proteomes" id="UP001333710"/>
    </source>
</evidence>